<reference evidence="2 3" key="1">
    <citation type="submission" date="2016-10" db="EMBL/GenBank/DDBJ databases">
        <authorList>
            <person name="de Groot N.N."/>
        </authorList>
    </citation>
    <scope>NUCLEOTIDE SEQUENCE [LARGE SCALE GENOMIC DNA]</scope>
    <source>
        <strain evidence="2 3">CGMCC 4.7037</strain>
    </source>
</reference>
<evidence type="ECO:0000313" key="2">
    <source>
        <dbReference type="EMBL" id="SEH01520.1"/>
    </source>
</evidence>
<feature type="domain" description="DUF2268" evidence="1">
    <location>
        <begin position="83"/>
        <end position="280"/>
    </location>
</feature>
<proteinExistence type="predicted"/>
<organism evidence="2 3">
    <name type="scientific">Nonomuraea solani</name>
    <dbReference type="NCBI Taxonomy" id="1144553"/>
    <lineage>
        <taxon>Bacteria</taxon>
        <taxon>Bacillati</taxon>
        <taxon>Actinomycetota</taxon>
        <taxon>Actinomycetes</taxon>
        <taxon>Streptosporangiales</taxon>
        <taxon>Streptosporangiaceae</taxon>
        <taxon>Nonomuraea</taxon>
    </lineage>
</organism>
<sequence length="286" mass="30970">MELHIHDTLTTMAGLLERPLGERPALLREMLTPMRPAIPMPGDIVDLHHGGGGFRVDADDPRYLPAVRRMIEADVLGQVRRELTRASERLGDAEQAGALQIMFVLGNPDDEHLMTTTGGYYGMGGAPGWLYLLAWPSDDVIGRIAHLAVHEFHHNVRFTNVEWNPVTVTVGEHVVAEGLAEAFVRELSGPGAMGPWSSMVTGDAYDLAYERIMADFDLAGMQYTSAYVLGDGVARKFGQEPRGIPDMAGYAVGLNLVDRALAATGLSAAEATLLPAAELMRRGGVR</sequence>
<accession>A0A1H6EUG6</accession>
<protein>
    <submittedName>
        <fullName evidence="2">Uncharacterized protein YjaZ</fullName>
    </submittedName>
</protein>
<gene>
    <name evidence="2" type="ORF">SAMN05444920_120224</name>
</gene>
<dbReference type="InterPro" id="IPR018728">
    <property type="entry name" value="DUF2268"/>
</dbReference>
<name>A0A1H6EUG6_9ACTN</name>
<dbReference type="EMBL" id="FNVT01000020">
    <property type="protein sequence ID" value="SEH01520.1"/>
    <property type="molecule type" value="Genomic_DNA"/>
</dbReference>
<dbReference type="RefSeq" id="WP_103962584.1">
    <property type="nucleotide sequence ID" value="NZ_FNVT01000020.1"/>
</dbReference>
<keyword evidence="3" id="KW-1185">Reference proteome</keyword>
<dbReference type="Proteomes" id="UP000236732">
    <property type="component" value="Unassembled WGS sequence"/>
</dbReference>
<dbReference type="AlphaFoldDB" id="A0A1H6EUG6"/>
<evidence type="ECO:0000313" key="3">
    <source>
        <dbReference type="Proteomes" id="UP000236732"/>
    </source>
</evidence>
<dbReference type="OrthoDB" id="3172031at2"/>
<dbReference type="Pfam" id="PF10026">
    <property type="entry name" value="DUF2268"/>
    <property type="match status" value="1"/>
</dbReference>
<evidence type="ECO:0000259" key="1">
    <source>
        <dbReference type="Pfam" id="PF10026"/>
    </source>
</evidence>